<dbReference type="PANTHER" id="PTHR43289">
    <property type="entry name" value="MITOGEN-ACTIVATED PROTEIN KINASE KINASE KINASE 20-RELATED"/>
    <property type="match status" value="1"/>
</dbReference>
<dbReference type="InterPro" id="IPR017441">
    <property type="entry name" value="Protein_kinase_ATP_BS"/>
</dbReference>
<keyword evidence="9" id="KW-1185">Reference proteome</keyword>
<evidence type="ECO:0000256" key="3">
    <source>
        <dbReference type="ARBA" id="ARBA00022777"/>
    </source>
</evidence>
<feature type="domain" description="Protein kinase" evidence="7">
    <location>
        <begin position="39"/>
        <end position="292"/>
    </location>
</feature>
<keyword evidence="3 8" id="KW-0418">Kinase</keyword>
<keyword evidence="4 5" id="KW-0067">ATP-binding</keyword>
<sequence length="622" mass="65548">MPPHTGPVPTSSTHGPDDPFSKAGLTPPAPTDPTRIGPYRIAGRLGAGGMGTVFAAIDADGHPAALKMVHREYAADPEFRARFRREVDLIGRVRSHCTPEFRSADTESDRPWLATEYIPGPTLRRHVRAHGPLTDSMLMGLAAGIAEALQAIHRLGIVHRDLKPGNIILAPDGPKVLDFGIARAIEESAITRSGGLFGTAGWLAPEQYQEATVAAEADMFGWGGLVSFSATGRNPFGTGEAAILAFRTMEDPADTEGTPEILLPLVHAALSKDPAQRPTSAEALTEVTRLWTGAEPRTGRPAAATAPTAEAAEAADSLPGLLGTQWTGIPSDDTTATDRSSQWASLARLSAASTHWRHRRIAMTSGAIATALAVGATAWFIGDLGERLGPSAPSATGPPSGQNAPATGSTQGDQGTAKGTPQPQPTRGGANLIGGDPNEKRHLNAVSASTVYSNPHADTIVLTVTTRVGTKDDWRVGPLHNEVTLVLKGAEQSGSTTDLVFDAGYDREVGSFTLHSDDFEVEIADAEEGDGAKVSTHTPSESEVLATLTPEDNEQQIRVPFEGIPSRGAVTWAPDPAELWAFPADDFKADDSYACYSTTDTEFAGQAVDTLRHACTLPENWS</sequence>
<dbReference type="EMBL" id="PYGA01000008">
    <property type="protein sequence ID" value="PSK97301.1"/>
    <property type="molecule type" value="Genomic_DNA"/>
</dbReference>
<evidence type="ECO:0000259" key="7">
    <source>
        <dbReference type="PROSITE" id="PS50011"/>
    </source>
</evidence>
<dbReference type="Proteomes" id="UP000240542">
    <property type="component" value="Unassembled WGS sequence"/>
</dbReference>
<dbReference type="PROSITE" id="PS50011">
    <property type="entry name" value="PROTEIN_KINASE_DOM"/>
    <property type="match status" value="1"/>
</dbReference>
<evidence type="ECO:0000256" key="5">
    <source>
        <dbReference type="PROSITE-ProRule" id="PRU10141"/>
    </source>
</evidence>
<feature type="region of interest" description="Disordered" evidence="6">
    <location>
        <begin position="390"/>
        <end position="440"/>
    </location>
</feature>
<dbReference type="Gene3D" id="1.10.510.10">
    <property type="entry name" value="Transferase(Phosphotransferase) domain 1"/>
    <property type="match status" value="1"/>
</dbReference>
<feature type="compositionally biased region" description="Low complexity" evidence="6">
    <location>
        <begin position="390"/>
        <end position="401"/>
    </location>
</feature>
<feature type="compositionally biased region" description="Polar residues" evidence="6">
    <location>
        <begin position="402"/>
        <end position="421"/>
    </location>
</feature>
<dbReference type="InterPro" id="IPR011009">
    <property type="entry name" value="Kinase-like_dom_sf"/>
</dbReference>
<feature type="region of interest" description="Disordered" evidence="6">
    <location>
        <begin position="1"/>
        <end position="37"/>
    </location>
</feature>
<keyword evidence="1" id="KW-0808">Transferase</keyword>
<organism evidence="8 9">
    <name type="scientific">Murinocardiopsis flavida</name>
    <dbReference type="NCBI Taxonomy" id="645275"/>
    <lineage>
        <taxon>Bacteria</taxon>
        <taxon>Bacillati</taxon>
        <taxon>Actinomycetota</taxon>
        <taxon>Actinomycetes</taxon>
        <taxon>Streptosporangiales</taxon>
        <taxon>Nocardiopsidaceae</taxon>
        <taxon>Murinocardiopsis</taxon>
    </lineage>
</organism>
<proteinExistence type="predicted"/>
<dbReference type="CDD" id="cd14014">
    <property type="entry name" value="STKc_PknB_like"/>
    <property type="match status" value="1"/>
</dbReference>
<feature type="compositionally biased region" description="Low complexity" evidence="6">
    <location>
        <begin position="293"/>
        <end position="315"/>
    </location>
</feature>
<evidence type="ECO:0000256" key="4">
    <source>
        <dbReference type="ARBA" id="ARBA00022840"/>
    </source>
</evidence>
<feature type="region of interest" description="Disordered" evidence="6">
    <location>
        <begin position="290"/>
        <end position="315"/>
    </location>
</feature>
<dbReference type="AlphaFoldDB" id="A0A2P8DJC4"/>
<evidence type="ECO:0000313" key="8">
    <source>
        <dbReference type="EMBL" id="PSK97301.1"/>
    </source>
</evidence>
<evidence type="ECO:0000256" key="2">
    <source>
        <dbReference type="ARBA" id="ARBA00022741"/>
    </source>
</evidence>
<dbReference type="Pfam" id="PF00069">
    <property type="entry name" value="Pkinase"/>
    <property type="match status" value="1"/>
</dbReference>
<feature type="binding site" evidence="5">
    <location>
        <position position="67"/>
    </location>
    <ligand>
        <name>ATP</name>
        <dbReference type="ChEBI" id="CHEBI:30616"/>
    </ligand>
</feature>
<dbReference type="PROSITE" id="PS00107">
    <property type="entry name" value="PROTEIN_KINASE_ATP"/>
    <property type="match status" value="1"/>
</dbReference>
<dbReference type="SUPFAM" id="SSF56112">
    <property type="entry name" value="Protein kinase-like (PK-like)"/>
    <property type="match status" value="1"/>
</dbReference>
<keyword evidence="2 5" id="KW-0547">Nucleotide-binding</keyword>
<dbReference type="GO" id="GO:0005524">
    <property type="term" value="F:ATP binding"/>
    <property type="evidence" value="ECO:0007669"/>
    <property type="project" value="UniProtKB-UniRule"/>
</dbReference>
<evidence type="ECO:0000256" key="1">
    <source>
        <dbReference type="ARBA" id="ARBA00022679"/>
    </source>
</evidence>
<dbReference type="InterPro" id="IPR000719">
    <property type="entry name" value="Prot_kinase_dom"/>
</dbReference>
<dbReference type="InterPro" id="IPR008271">
    <property type="entry name" value="Ser/Thr_kinase_AS"/>
</dbReference>
<dbReference type="SMART" id="SM00220">
    <property type="entry name" value="S_TKc"/>
    <property type="match status" value="1"/>
</dbReference>
<evidence type="ECO:0000256" key="6">
    <source>
        <dbReference type="SAM" id="MobiDB-lite"/>
    </source>
</evidence>
<dbReference type="GO" id="GO:0004674">
    <property type="term" value="F:protein serine/threonine kinase activity"/>
    <property type="evidence" value="ECO:0007669"/>
    <property type="project" value="UniProtKB-KW"/>
</dbReference>
<name>A0A2P8DJC4_9ACTN</name>
<gene>
    <name evidence="8" type="ORF">CLV63_10819</name>
</gene>
<evidence type="ECO:0000313" key="9">
    <source>
        <dbReference type="Proteomes" id="UP000240542"/>
    </source>
</evidence>
<accession>A0A2P8DJC4</accession>
<dbReference type="PROSITE" id="PS00108">
    <property type="entry name" value="PROTEIN_KINASE_ST"/>
    <property type="match status" value="1"/>
</dbReference>
<reference evidence="8 9" key="1">
    <citation type="submission" date="2018-03" db="EMBL/GenBank/DDBJ databases">
        <title>Genomic Encyclopedia of Archaeal and Bacterial Type Strains, Phase II (KMG-II): from individual species to whole genera.</title>
        <authorList>
            <person name="Goeker M."/>
        </authorList>
    </citation>
    <scope>NUCLEOTIDE SEQUENCE [LARGE SCALE GENOMIC DNA]</scope>
    <source>
        <strain evidence="8 9">DSM 45312</strain>
    </source>
</reference>
<dbReference type="Gene3D" id="3.30.200.20">
    <property type="entry name" value="Phosphorylase Kinase, domain 1"/>
    <property type="match status" value="1"/>
</dbReference>
<keyword evidence="8" id="KW-0723">Serine/threonine-protein kinase</keyword>
<dbReference type="PANTHER" id="PTHR43289:SF34">
    <property type="entry name" value="SERINE_THREONINE-PROTEIN KINASE YBDM-RELATED"/>
    <property type="match status" value="1"/>
</dbReference>
<protein>
    <submittedName>
        <fullName evidence="8">Serine/threonine protein kinase</fullName>
    </submittedName>
</protein>
<comment type="caution">
    <text evidence="8">The sequence shown here is derived from an EMBL/GenBank/DDBJ whole genome shotgun (WGS) entry which is preliminary data.</text>
</comment>